<reference evidence="1 2" key="1">
    <citation type="journal article" date="2022" name="Plant J.">
        <title>Chromosome-level genome of Camellia lanceoleosa provides a valuable resource for understanding genome evolution and self-incompatibility.</title>
        <authorList>
            <person name="Gong W."/>
            <person name="Xiao S."/>
            <person name="Wang L."/>
            <person name="Liao Z."/>
            <person name="Chang Y."/>
            <person name="Mo W."/>
            <person name="Hu G."/>
            <person name="Li W."/>
            <person name="Zhao G."/>
            <person name="Zhu H."/>
            <person name="Hu X."/>
            <person name="Ji K."/>
            <person name="Xiang X."/>
            <person name="Song Q."/>
            <person name="Yuan D."/>
            <person name="Jin S."/>
            <person name="Zhang L."/>
        </authorList>
    </citation>
    <scope>NUCLEOTIDE SEQUENCE [LARGE SCALE GENOMIC DNA]</scope>
    <source>
        <strain evidence="1">SQ_2022a</strain>
    </source>
</reference>
<protein>
    <submittedName>
        <fullName evidence="1">Uncharacterized protein</fullName>
    </submittedName>
</protein>
<evidence type="ECO:0000313" key="2">
    <source>
        <dbReference type="Proteomes" id="UP001060215"/>
    </source>
</evidence>
<proteinExistence type="predicted"/>
<keyword evidence="2" id="KW-1185">Reference proteome</keyword>
<dbReference type="EMBL" id="CM045772">
    <property type="protein sequence ID" value="KAI7985048.1"/>
    <property type="molecule type" value="Genomic_DNA"/>
</dbReference>
<accession>A0ACC0F8G4</accession>
<dbReference type="Proteomes" id="UP001060215">
    <property type="component" value="Chromosome 15"/>
</dbReference>
<sequence length="543" mass="59905">MKTKMEREEAVVGLGGGDEIEIEIERAKQRCRLLIDRIRALSSSSCSSLSSSSSCNRTLLRLAQSELSFLSRLPILPNLNLNSRSLNIGHLEAVVHILQQPFVKGVSRVCKPIPLRPLPCSSSSSSNLLNKNSKIHVDIVCSLNGNPVWFLVSARNPNYIFWNNNNYYYNASSCANNNNRNTNTNNFKKKKKKKKTFFLRTRIQQLLDAASHSPPSTKPCSIILFFSNGLDDTIRSKLEHEFGASSDLGFHLPHFHLSEELEGGGGGGDWIYPPPPPPPLPPSPCVLQIKVDLSRDRDRDPIPKIECGGLKDSLLLLSAAATATATPTREDCIPFNLATSFFSLISRMKLGCLDVNVNDAEFAPQKDLSLQADLINFDTTALIALISGISNGSTHNILAKSESELRKRFKSNYEFVIAQVMSEIQNPIHVELGGVLSRKRGMICESVCSEFKELVSMCGGANEKSRADHLLKCLMVVGDSPSARMMSLPTTRKLAYKNKVVFGTGDQWRAPTLTANMAFVRAISQTGMSLFTIEHRPRALTGE</sequence>
<evidence type="ECO:0000313" key="1">
    <source>
        <dbReference type="EMBL" id="KAI7985048.1"/>
    </source>
</evidence>
<organism evidence="1 2">
    <name type="scientific">Camellia lanceoleosa</name>
    <dbReference type="NCBI Taxonomy" id="1840588"/>
    <lineage>
        <taxon>Eukaryota</taxon>
        <taxon>Viridiplantae</taxon>
        <taxon>Streptophyta</taxon>
        <taxon>Embryophyta</taxon>
        <taxon>Tracheophyta</taxon>
        <taxon>Spermatophyta</taxon>
        <taxon>Magnoliopsida</taxon>
        <taxon>eudicotyledons</taxon>
        <taxon>Gunneridae</taxon>
        <taxon>Pentapetalae</taxon>
        <taxon>asterids</taxon>
        <taxon>Ericales</taxon>
        <taxon>Theaceae</taxon>
        <taxon>Camellia</taxon>
    </lineage>
</organism>
<name>A0ACC0F8G4_9ERIC</name>
<gene>
    <name evidence="1" type="ORF">LOK49_LG14G00006</name>
</gene>
<comment type="caution">
    <text evidence="1">The sequence shown here is derived from an EMBL/GenBank/DDBJ whole genome shotgun (WGS) entry which is preliminary data.</text>
</comment>